<dbReference type="EMBL" id="CP017150">
    <property type="protein sequence ID" value="AOP53096.1"/>
    <property type="molecule type" value="Genomic_DNA"/>
</dbReference>
<organism evidence="3 5">
    <name type="scientific">Brevibacterium aurantiacum</name>
    <dbReference type="NCBI Taxonomy" id="273384"/>
    <lineage>
        <taxon>Bacteria</taxon>
        <taxon>Bacillati</taxon>
        <taxon>Actinomycetota</taxon>
        <taxon>Actinomycetes</taxon>
        <taxon>Micrococcales</taxon>
        <taxon>Brevibacteriaceae</taxon>
        <taxon>Brevibacterium</taxon>
    </lineage>
</organism>
<accession>A0A2A3ZL74</accession>
<dbReference type="AlphaFoldDB" id="A0A1D7W237"/>
<dbReference type="KEGG" id="blin:BLSMQ_1386"/>
<evidence type="ECO:0000313" key="5">
    <source>
        <dbReference type="Proteomes" id="UP000094793"/>
    </source>
</evidence>
<feature type="chain" id="PRO_5014267398" evidence="2">
    <location>
        <begin position="33"/>
        <end position="158"/>
    </location>
</feature>
<reference evidence="4 6" key="3">
    <citation type="journal article" date="2017" name="Elife">
        <title>Extensive horizontal gene transfer in cheese-associated bacteria.</title>
        <authorList>
            <person name="Bonham K.S."/>
            <person name="Wolfe B.E."/>
            <person name="Dutton R.J."/>
        </authorList>
    </citation>
    <scope>NUCLEOTIDE SEQUENCE [LARGE SCALE GENOMIC DNA]</scope>
    <source>
        <strain evidence="4 6">738_8</strain>
    </source>
</reference>
<accession>A0A1D7W237</accession>
<evidence type="ECO:0000256" key="2">
    <source>
        <dbReference type="SAM" id="SignalP"/>
    </source>
</evidence>
<proteinExistence type="predicted"/>
<evidence type="ECO:0000313" key="3">
    <source>
        <dbReference type="EMBL" id="AOP53096.1"/>
    </source>
</evidence>
<evidence type="ECO:0000256" key="1">
    <source>
        <dbReference type="SAM" id="MobiDB-lite"/>
    </source>
</evidence>
<dbReference type="RefSeq" id="WP_009884775.1">
    <property type="nucleotide sequence ID" value="NZ_AAGP01000040.1"/>
</dbReference>
<dbReference type="Proteomes" id="UP000094793">
    <property type="component" value="Chromosome"/>
</dbReference>
<evidence type="ECO:0000313" key="6">
    <source>
        <dbReference type="Proteomes" id="UP000217881"/>
    </source>
</evidence>
<name>A0A1D7W237_BREAU</name>
<reference evidence="3" key="1">
    <citation type="submission" date="2016-09" db="EMBL/GenBank/DDBJ databases">
        <title>Complete Genome Sequence of Brevibacterium aurantiacum SMQ-1335.</title>
        <authorList>
            <person name="de Melo A.G."/>
            <person name="Labrie S.J."/>
            <person name="Dumaresq J."/>
            <person name="Roberts R.J."/>
            <person name="Tremblay D.M."/>
            <person name="Moineau S."/>
        </authorList>
    </citation>
    <scope>NUCLEOTIDE SEQUENCE</scope>
    <source>
        <strain evidence="3">SMQ-1335</strain>
    </source>
</reference>
<protein>
    <submittedName>
        <fullName evidence="3">3-oxoacyl-(Acyl-carrier-protein) synthase</fullName>
    </submittedName>
</protein>
<sequence>MSTTIRNRAAALSLAAIAGLAGVSLTGGTALASTNSPTDSGSGAEVSVASDAHSDGYPRNASGYADALVKAWGAGSDAEVNEYATPGVVEALSEHGDEHATQWDRIAADGSADSSSVVYKNKATGELLTFDVDNEAATHGDHPAVHHVHFKDRAQPSR</sequence>
<dbReference type="OrthoDB" id="4966656at2"/>
<reference evidence="5" key="2">
    <citation type="submission" date="2016-09" db="EMBL/GenBank/DDBJ databases">
        <title>Complete Genome Sequence of Brevibacterium linens SMQ-1335.</title>
        <authorList>
            <person name="de Melo A.G."/>
            <person name="Labrie S.J."/>
            <person name="Dumaresq J."/>
            <person name="Roberts R.J."/>
            <person name="Tremblay D.M."/>
            <person name="Moineau S."/>
        </authorList>
    </citation>
    <scope>NUCLEOTIDE SEQUENCE [LARGE SCALE GENOMIC DNA]</scope>
    <source>
        <strain evidence="5">SMQ-1335</strain>
    </source>
</reference>
<dbReference type="Proteomes" id="UP000217881">
    <property type="component" value="Unassembled WGS sequence"/>
</dbReference>
<feature type="signal peptide" evidence="2">
    <location>
        <begin position="1"/>
        <end position="32"/>
    </location>
</feature>
<evidence type="ECO:0000313" key="4">
    <source>
        <dbReference type="EMBL" id="PCC52191.1"/>
    </source>
</evidence>
<gene>
    <name evidence="3" type="ORF">BLSMQ_1386</name>
    <name evidence="4" type="ORF">CIK59_17475</name>
</gene>
<dbReference type="PATRIC" id="fig|1703.10.peg.1421"/>
<dbReference type="EMBL" id="NRHA01000025">
    <property type="protein sequence ID" value="PCC52191.1"/>
    <property type="molecule type" value="Genomic_DNA"/>
</dbReference>
<feature type="region of interest" description="Disordered" evidence="1">
    <location>
        <begin position="33"/>
        <end position="56"/>
    </location>
</feature>
<keyword evidence="2" id="KW-0732">Signal</keyword>